<organism evidence="1 2">
    <name type="scientific">Rathayibacter rubneri</name>
    <dbReference type="NCBI Taxonomy" id="2950106"/>
    <lineage>
        <taxon>Bacteria</taxon>
        <taxon>Bacillati</taxon>
        <taxon>Actinomycetota</taxon>
        <taxon>Actinomycetes</taxon>
        <taxon>Micrococcales</taxon>
        <taxon>Microbacteriaceae</taxon>
        <taxon>Rathayibacter</taxon>
    </lineage>
</organism>
<name>A0A9X2DZJ0_9MICO</name>
<reference evidence="1" key="1">
    <citation type="submission" date="2022-06" db="EMBL/GenBank/DDBJ databases">
        <title>Whole genome shotgun sequencing (WGS) of Rathayibacter sp. ZW T2_19, isolated from stored onions (Allium cepa).</title>
        <authorList>
            <person name="Stoll D.A."/>
            <person name="Huch M."/>
        </authorList>
    </citation>
    <scope>NUCLEOTIDE SEQUENCE</scope>
    <source>
        <strain evidence="1">ZW T2_19</strain>
    </source>
</reference>
<dbReference type="EMBL" id="JAMRYM010000100">
    <property type="protein sequence ID" value="MCM6764000.1"/>
    <property type="molecule type" value="Genomic_DNA"/>
</dbReference>
<sequence length="283" mass="30420">MGIAEPFDVEDYSRSAHGSLRDDFSLREFEEVPLDREAIVATAYLRALEHAIVARVLPVARTHPDARVRGFASAWAAERHRIADALGEVLAASPRIRGIETRPPEPITAPSALRARVAGLLPGPVALVLAVDAHVSLHAYRRLARLSLHPEMERLADAVTGILERHADFFGELAASRLGRPLPGRIAAAALLLTLRLPIGEADLPEPLAREGRELVFGRDDGGLDRIDAAVTGAFCLPCTAAQRLALPHRAPSLRAAATLGRRVADVVHAVRSAREAAEQARG</sequence>
<comment type="caution">
    <text evidence="1">The sequence shown here is derived from an EMBL/GenBank/DDBJ whole genome shotgun (WGS) entry which is preliminary data.</text>
</comment>
<accession>A0A9X2DZJ0</accession>
<dbReference type="RefSeq" id="WP_251947651.1">
    <property type="nucleotide sequence ID" value="NZ_JAMRYM010000100.1"/>
</dbReference>
<proteinExistence type="predicted"/>
<dbReference type="Proteomes" id="UP001155240">
    <property type="component" value="Unassembled WGS sequence"/>
</dbReference>
<protein>
    <submittedName>
        <fullName evidence="1">Uncharacterized protein</fullName>
    </submittedName>
</protein>
<gene>
    <name evidence="1" type="ORF">NB037_16415</name>
</gene>
<evidence type="ECO:0000313" key="2">
    <source>
        <dbReference type="Proteomes" id="UP001155240"/>
    </source>
</evidence>
<dbReference type="AlphaFoldDB" id="A0A9X2DZJ0"/>
<keyword evidence="2" id="KW-1185">Reference proteome</keyword>
<evidence type="ECO:0000313" key="1">
    <source>
        <dbReference type="EMBL" id="MCM6764000.1"/>
    </source>
</evidence>